<organism evidence="4 5">
    <name type="scientific">Lojkania enalia</name>
    <dbReference type="NCBI Taxonomy" id="147567"/>
    <lineage>
        <taxon>Eukaryota</taxon>
        <taxon>Fungi</taxon>
        <taxon>Dikarya</taxon>
        <taxon>Ascomycota</taxon>
        <taxon>Pezizomycotina</taxon>
        <taxon>Dothideomycetes</taxon>
        <taxon>Pleosporomycetidae</taxon>
        <taxon>Pleosporales</taxon>
        <taxon>Pleosporales incertae sedis</taxon>
        <taxon>Lojkania</taxon>
    </lineage>
</organism>
<sequence>MDVISSLVNLILVFGLFGTISSAQRNFEVPWSKEKYGPDGPWQAVTITLGGIDNNQFVDVQNHSKIDVYPGNDWEVLSFTDEACDPYPNSICGIGGFWEPDQDALAGLDIISWPYSYVDDSYGMNVQDAQRIYMGLTISGKTVYNASLVSARYGNITYPNGQVGGVPLGVLPLGGDKVAQYFITDSTTIGKNITAWTFPGRLYSDGDIPSFSYGLHIGSASFNYPGSLVYGGYNKGRVIGPVTSFKNASAVDLLDIGIGVEHGNSPFNFTSKQNLLVDNLGKTGQIVKVKPDPLQLYLALPGKTCEELANLLPVTFDQTTKYYLWNVNDPGFHRIVTSPTYLSFTFPPPPGDSDDVVIKVPFALLNLTLDHPITEKATQYFPCHAYDKPGALHHLGRAFLQAAFLGRNYETGYSWLAQAPGPGVSGAGLGDSNTDISRDAIMIEGFTDPGSFNRSWAGHWSVIDSPSAAKPPSSSASHNTPQSTALSSGGLSTGAIAGICVGAFFAAIAMIGFAVLLWRRRQRVNNHTCMTRKDKHDMKHLGAGIIAYEGEQVYEAPGSLLLPQEAPDTNDPRMK</sequence>
<feature type="signal peptide" evidence="3">
    <location>
        <begin position="1"/>
        <end position="23"/>
    </location>
</feature>
<keyword evidence="2" id="KW-1133">Transmembrane helix</keyword>
<comment type="caution">
    <text evidence="4">The sequence shown here is derived from an EMBL/GenBank/DDBJ whole genome shotgun (WGS) entry which is preliminary data.</text>
</comment>
<feature type="transmembrane region" description="Helical" evidence="2">
    <location>
        <begin position="495"/>
        <end position="518"/>
    </location>
</feature>
<reference evidence="5" key="1">
    <citation type="journal article" date="2020" name="Stud. Mycol.">
        <title>101 Dothideomycetes genomes: A test case for predicting lifestyles and emergence of pathogens.</title>
        <authorList>
            <person name="Haridas S."/>
            <person name="Albert R."/>
            <person name="Binder M."/>
            <person name="Bloem J."/>
            <person name="LaButti K."/>
            <person name="Salamov A."/>
            <person name="Andreopoulos B."/>
            <person name="Baker S."/>
            <person name="Barry K."/>
            <person name="Bills G."/>
            <person name="Bluhm B."/>
            <person name="Cannon C."/>
            <person name="Castanera R."/>
            <person name="Culley D."/>
            <person name="Daum C."/>
            <person name="Ezra D."/>
            <person name="Gonzalez J."/>
            <person name="Henrissat B."/>
            <person name="Kuo A."/>
            <person name="Liang C."/>
            <person name="Lipzen A."/>
            <person name="Lutzoni F."/>
            <person name="Magnuson J."/>
            <person name="Mondo S."/>
            <person name="Nolan M."/>
            <person name="Ohm R."/>
            <person name="Pangilinan J."/>
            <person name="Park H.-J."/>
            <person name="Ramirez L."/>
            <person name="Alfaro M."/>
            <person name="Sun H."/>
            <person name="Tritt A."/>
            <person name="Yoshinaga Y."/>
            <person name="Zwiers L.-H."/>
            <person name="Turgeon B."/>
            <person name="Goodwin S."/>
            <person name="Spatafora J."/>
            <person name="Crous P."/>
            <person name="Grigoriev I."/>
        </authorList>
    </citation>
    <scope>NUCLEOTIDE SEQUENCE [LARGE SCALE GENOMIC DNA]</scope>
    <source>
        <strain evidence="5">CBS 304.66</strain>
    </source>
</reference>
<keyword evidence="2" id="KW-0472">Membrane</keyword>
<dbReference type="SUPFAM" id="SSF50630">
    <property type="entry name" value="Acid proteases"/>
    <property type="match status" value="1"/>
</dbReference>
<keyword evidence="2" id="KW-0812">Transmembrane</keyword>
<protein>
    <recommendedName>
        <fullName evidence="6">Peptidase A1 domain-containing protein</fullName>
    </recommendedName>
</protein>
<dbReference type="Proteomes" id="UP000800093">
    <property type="component" value="Unassembled WGS sequence"/>
</dbReference>
<proteinExistence type="predicted"/>
<evidence type="ECO:0000313" key="4">
    <source>
        <dbReference type="EMBL" id="KAF2259364.1"/>
    </source>
</evidence>
<feature type="chain" id="PRO_5040393962" description="Peptidase A1 domain-containing protein" evidence="3">
    <location>
        <begin position="24"/>
        <end position="575"/>
    </location>
</feature>
<accession>A0A9P4N241</accession>
<keyword evidence="3" id="KW-0732">Signal</keyword>
<name>A0A9P4N241_9PLEO</name>
<dbReference type="AlphaFoldDB" id="A0A9P4N241"/>
<dbReference type="EMBL" id="ML986711">
    <property type="protein sequence ID" value="KAF2259364.1"/>
    <property type="molecule type" value="Genomic_DNA"/>
</dbReference>
<dbReference type="OrthoDB" id="4074350at2759"/>
<evidence type="ECO:0000256" key="1">
    <source>
        <dbReference type="SAM" id="MobiDB-lite"/>
    </source>
</evidence>
<evidence type="ECO:0000313" key="5">
    <source>
        <dbReference type="Proteomes" id="UP000800093"/>
    </source>
</evidence>
<feature type="region of interest" description="Disordered" evidence="1">
    <location>
        <begin position="467"/>
        <end position="487"/>
    </location>
</feature>
<gene>
    <name evidence="4" type="ORF">CC78DRAFT_562665</name>
</gene>
<evidence type="ECO:0008006" key="6">
    <source>
        <dbReference type="Google" id="ProtNLM"/>
    </source>
</evidence>
<evidence type="ECO:0000256" key="2">
    <source>
        <dbReference type="SAM" id="Phobius"/>
    </source>
</evidence>
<evidence type="ECO:0000256" key="3">
    <source>
        <dbReference type="SAM" id="SignalP"/>
    </source>
</evidence>
<keyword evidence="5" id="KW-1185">Reference proteome</keyword>
<dbReference type="InterPro" id="IPR021109">
    <property type="entry name" value="Peptidase_aspartic_dom_sf"/>
</dbReference>